<evidence type="ECO:0000256" key="4">
    <source>
        <dbReference type="ARBA" id="ARBA00022454"/>
    </source>
</evidence>
<evidence type="ECO:0000256" key="8">
    <source>
        <dbReference type="ARBA" id="ARBA00030039"/>
    </source>
</evidence>
<dbReference type="PANTHER" id="PTHR13989">
    <property type="entry name" value="REPLICATION PROTEIN A-RELATED"/>
    <property type="match status" value="1"/>
</dbReference>
<keyword evidence="11" id="KW-1185">Reference proteome</keyword>
<evidence type="ECO:0000256" key="9">
    <source>
        <dbReference type="SAM" id="SignalP"/>
    </source>
</evidence>
<evidence type="ECO:0000256" key="6">
    <source>
        <dbReference type="ARBA" id="ARBA00023125"/>
    </source>
</evidence>
<keyword evidence="7" id="KW-0539">Nucleus</keyword>
<keyword evidence="9" id="KW-0732">Signal</keyword>
<dbReference type="GO" id="GO:0000781">
    <property type="term" value="C:chromosome, telomeric region"/>
    <property type="evidence" value="ECO:0007669"/>
    <property type="project" value="UniProtKB-SubCell"/>
</dbReference>
<evidence type="ECO:0000313" key="11">
    <source>
        <dbReference type="Proteomes" id="UP001367508"/>
    </source>
</evidence>
<protein>
    <recommendedName>
        <fullName evidence="3">CST complex subunit STN1</fullName>
    </recommendedName>
    <alternativeName>
        <fullName evidence="8">Suppressor of cdc thirteen homolog</fullName>
    </alternativeName>
</protein>
<gene>
    <name evidence="10" type="ORF">VNO77_10105</name>
</gene>
<keyword evidence="4" id="KW-0158">Chromosome</keyword>
<proteinExistence type="predicted"/>
<feature type="chain" id="PRO_5042963764" description="CST complex subunit STN1" evidence="9">
    <location>
        <begin position="22"/>
        <end position="169"/>
    </location>
</feature>
<dbReference type="GO" id="GO:0005634">
    <property type="term" value="C:nucleus"/>
    <property type="evidence" value="ECO:0007669"/>
    <property type="project" value="UniProtKB-SubCell"/>
</dbReference>
<feature type="signal peptide" evidence="9">
    <location>
        <begin position="1"/>
        <end position="21"/>
    </location>
</feature>
<dbReference type="Proteomes" id="UP001367508">
    <property type="component" value="Unassembled WGS sequence"/>
</dbReference>
<evidence type="ECO:0000256" key="5">
    <source>
        <dbReference type="ARBA" id="ARBA00022895"/>
    </source>
</evidence>
<dbReference type="EMBL" id="JAYMYQ010000002">
    <property type="protein sequence ID" value="KAK7350993.1"/>
    <property type="molecule type" value="Genomic_DNA"/>
</dbReference>
<dbReference type="InterPro" id="IPR040260">
    <property type="entry name" value="RFA2-like"/>
</dbReference>
<keyword evidence="6" id="KW-0238">DNA-binding</keyword>
<comment type="subcellular location">
    <subcellularLocation>
        <location evidence="2">Chromosome</location>
        <location evidence="2">Telomere</location>
    </subcellularLocation>
    <subcellularLocation>
        <location evidence="1">Nucleus</location>
    </subcellularLocation>
</comment>
<dbReference type="Gene3D" id="2.40.50.140">
    <property type="entry name" value="Nucleic acid-binding proteins"/>
    <property type="match status" value="1"/>
</dbReference>
<dbReference type="GO" id="GO:0003677">
    <property type="term" value="F:DNA binding"/>
    <property type="evidence" value="ECO:0007669"/>
    <property type="project" value="UniProtKB-KW"/>
</dbReference>
<dbReference type="AlphaFoldDB" id="A0AAN9MGJ7"/>
<evidence type="ECO:0000256" key="7">
    <source>
        <dbReference type="ARBA" id="ARBA00023242"/>
    </source>
</evidence>
<comment type="caution">
    <text evidence="10">The sequence shown here is derived from an EMBL/GenBank/DDBJ whole genome shotgun (WGS) entry which is preliminary data.</text>
</comment>
<sequence>MTLQNTHVKLLAFDLLSLTQSQSPSSPLFYRRAITLSRVETLGTVTLRDLKPNRFLRFAIDDGTGCIPCILWLNHLSSPSLARRHPNPADLALAADANARFAGLIKVGVVARVRGRITSYKGATQVTVSDVVLERDPNTEILHWLECVHLARNCYNVLPPPSSGLAPPK</sequence>
<dbReference type="SUPFAM" id="SSF50249">
    <property type="entry name" value="Nucleic acid-binding proteins"/>
    <property type="match status" value="1"/>
</dbReference>
<evidence type="ECO:0000256" key="2">
    <source>
        <dbReference type="ARBA" id="ARBA00004574"/>
    </source>
</evidence>
<name>A0AAN9MGJ7_CANGL</name>
<evidence type="ECO:0000256" key="1">
    <source>
        <dbReference type="ARBA" id="ARBA00004123"/>
    </source>
</evidence>
<reference evidence="10 11" key="1">
    <citation type="submission" date="2024-01" db="EMBL/GenBank/DDBJ databases">
        <title>The genomes of 5 underutilized Papilionoideae crops provide insights into root nodulation and disease resistanc.</title>
        <authorList>
            <person name="Jiang F."/>
        </authorList>
    </citation>
    <scope>NUCLEOTIDE SEQUENCE [LARGE SCALE GENOMIC DNA]</scope>
    <source>
        <strain evidence="10">LVBAO_FW01</strain>
        <tissue evidence="10">Leaves</tissue>
    </source>
</reference>
<organism evidence="10 11">
    <name type="scientific">Canavalia gladiata</name>
    <name type="common">Sword bean</name>
    <name type="synonym">Dolichos gladiatus</name>
    <dbReference type="NCBI Taxonomy" id="3824"/>
    <lineage>
        <taxon>Eukaryota</taxon>
        <taxon>Viridiplantae</taxon>
        <taxon>Streptophyta</taxon>
        <taxon>Embryophyta</taxon>
        <taxon>Tracheophyta</taxon>
        <taxon>Spermatophyta</taxon>
        <taxon>Magnoliopsida</taxon>
        <taxon>eudicotyledons</taxon>
        <taxon>Gunneridae</taxon>
        <taxon>Pentapetalae</taxon>
        <taxon>rosids</taxon>
        <taxon>fabids</taxon>
        <taxon>Fabales</taxon>
        <taxon>Fabaceae</taxon>
        <taxon>Papilionoideae</taxon>
        <taxon>50 kb inversion clade</taxon>
        <taxon>NPAAA clade</taxon>
        <taxon>indigoferoid/millettioid clade</taxon>
        <taxon>Phaseoleae</taxon>
        <taxon>Canavalia</taxon>
    </lineage>
</organism>
<evidence type="ECO:0000256" key="3">
    <source>
        <dbReference type="ARBA" id="ARBA00017411"/>
    </source>
</evidence>
<keyword evidence="5" id="KW-0779">Telomere</keyword>
<dbReference type="PANTHER" id="PTHR13989:SF33">
    <property type="entry name" value="CST COMPLEX SUBUNIT STN1"/>
    <property type="match status" value="1"/>
</dbReference>
<evidence type="ECO:0000313" key="10">
    <source>
        <dbReference type="EMBL" id="KAK7350993.1"/>
    </source>
</evidence>
<accession>A0AAN9MGJ7</accession>
<dbReference type="InterPro" id="IPR012340">
    <property type="entry name" value="NA-bd_OB-fold"/>
</dbReference>